<proteinExistence type="predicted"/>
<keyword evidence="2" id="KW-1185">Reference proteome</keyword>
<accession>A0A1G8Z719</accession>
<sequence>MVVVLLSATSSAKESEFDAKKFANEYFQAFVATQRPNAKPEDIENYLSLLKDDVGSQHIPFDTDDSRMPDGKARIRKGMTYYLASRDKYKAELIDIVSFGKSGVALRYKQEASGVHPDSGKYNSYSNQRLEVLELEDGKVAVIRIYNVE</sequence>
<dbReference type="InterPro" id="IPR032710">
    <property type="entry name" value="NTF2-like_dom_sf"/>
</dbReference>
<protein>
    <recommendedName>
        <fullName evidence="3">SnoaL-like domain-containing protein</fullName>
    </recommendedName>
</protein>
<dbReference type="Gene3D" id="3.10.450.50">
    <property type="match status" value="1"/>
</dbReference>
<dbReference type="AlphaFoldDB" id="A0A1G8Z719"/>
<evidence type="ECO:0000313" key="2">
    <source>
        <dbReference type="Proteomes" id="UP000199305"/>
    </source>
</evidence>
<gene>
    <name evidence="1" type="ORF">SAMN05216212_1495</name>
</gene>
<dbReference type="Proteomes" id="UP000199305">
    <property type="component" value="Unassembled WGS sequence"/>
</dbReference>
<dbReference type="EMBL" id="FNFH01000003">
    <property type="protein sequence ID" value="SDK10753.1"/>
    <property type="molecule type" value="Genomic_DNA"/>
</dbReference>
<organism evidence="1 2">
    <name type="scientific">Microbulbifer yueqingensis</name>
    <dbReference type="NCBI Taxonomy" id="658219"/>
    <lineage>
        <taxon>Bacteria</taxon>
        <taxon>Pseudomonadati</taxon>
        <taxon>Pseudomonadota</taxon>
        <taxon>Gammaproteobacteria</taxon>
        <taxon>Cellvibrionales</taxon>
        <taxon>Microbulbiferaceae</taxon>
        <taxon>Microbulbifer</taxon>
    </lineage>
</organism>
<reference evidence="2" key="1">
    <citation type="submission" date="2016-10" db="EMBL/GenBank/DDBJ databases">
        <authorList>
            <person name="Varghese N."/>
            <person name="Submissions S."/>
        </authorList>
    </citation>
    <scope>NUCLEOTIDE SEQUENCE [LARGE SCALE GENOMIC DNA]</scope>
    <source>
        <strain evidence="2">CGMCC 1.10658</strain>
    </source>
</reference>
<name>A0A1G8Z719_9GAMM</name>
<evidence type="ECO:0008006" key="3">
    <source>
        <dbReference type="Google" id="ProtNLM"/>
    </source>
</evidence>
<dbReference type="SUPFAM" id="SSF54427">
    <property type="entry name" value="NTF2-like"/>
    <property type="match status" value="1"/>
</dbReference>
<evidence type="ECO:0000313" key="1">
    <source>
        <dbReference type="EMBL" id="SDK10753.1"/>
    </source>
</evidence>